<dbReference type="Gene3D" id="3.30.70.3040">
    <property type="match status" value="1"/>
</dbReference>
<organism evidence="14 15">
    <name type="scientific">Clostridium gasigenes</name>
    <dbReference type="NCBI Taxonomy" id="94869"/>
    <lineage>
        <taxon>Bacteria</taxon>
        <taxon>Bacillati</taxon>
        <taxon>Bacillota</taxon>
        <taxon>Clostridia</taxon>
        <taxon>Eubacteriales</taxon>
        <taxon>Clostridiaceae</taxon>
        <taxon>Clostridium</taxon>
    </lineage>
</organism>
<feature type="transmembrane region" description="Helical" evidence="11">
    <location>
        <begin position="25"/>
        <end position="48"/>
    </location>
</feature>
<dbReference type="PIRSF" id="PIRSF003097">
    <property type="entry name" value="FtsX"/>
    <property type="match status" value="1"/>
</dbReference>
<dbReference type="PANTHER" id="PTHR47755:SF1">
    <property type="entry name" value="CELL DIVISION PROTEIN FTSX"/>
    <property type="match status" value="1"/>
</dbReference>
<evidence type="ECO:0000256" key="3">
    <source>
        <dbReference type="ARBA" id="ARBA00021907"/>
    </source>
</evidence>
<keyword evidence="5 10" id="KW-0132">Cell division</keyword>
<accession>A0A7X0SFE5</accession>
<feature type="domain" description="ABC3 transporter permease C-terminal" evidence="12">
    <location>
        <begin position="177"/>
        <end position="292"/>
    </location>
</feature>
<dbReference type="PANTHER" id="PTHR47755">
    <property type="entry name" value="CELL DIVISION PROTEIN FTSX"/>
    <property type="match status" value="1"/>
</dbReference>
<gene>
    <name evidence="14" type="ORF">H7E68_18180</name>
</gene>
<evidence type="ECO:0000256" key="1">
    <source>
        <dbReference type="ARBA" id="ARBA00004651"/>
    </source>
</evidence>
<dbReference type="InterPro" id="IPR003838">
    <property type="entry name" value="ABC3_permease_C"/>
</dbReference>
<evidence type="ECO:0000259" key="13">
    <source>
        <dbReference type="Pfam" id="PF18075"/>
    </source>
</evidence>
<feature type="transmembrane region" description="Helical" evidence="11">
    <location>
        <begin position="172"/>
        <end position="198"/>
    </location>
</feature>
<dbReference type="GO" id="GO:0051301">
    <property type="term" value="P:cell division"/>
    <property type="evidence" value="ECO:0007669"/>
    <property type="project" value="UniProtKB-KW"/>
</dbReference>
<dbReference type="Proteomes" id="UP000585258">
    <property type="component" value="Unassembled WGS sequence"/>
</dbReference>
<evidence type="ECO:0000256" key="4">
    <source>
        <dbReference type="ARBA" id="ARBA00022475"/>
    </source>
</evidence>
<evidence type="ECO:0000256" key="6">
    <source>
        <dbReference type="ARBA" id="ARBA00022692"/>
    </source>
</evidence>
<evidence type="ECO:0000256" key="9">
    <source>
        <dbReference type="ARBA" id="ARBA00023306"/>
    </source>
</evidence>
<evidence type="ECO:0000313" key="14">
    <source>
        <dbReference type="EMBL" id="MBB6716615.1"/>
    </source>
</evidence>
<evidence type="ECO:0000256" key="8">
    <source>
        <dbReference type="ARBA" id="ARBA00023136"/>
    </source>
</evidence>
<evidence type="ECO:0000313" key="15">
    <source>
        <dbReference type="Proteomes" id="UP000585258"/>
    </source>
</evidence>
<comment type="similarity">
    <text evidence="2 10">Belongs to the ABC-4 integral membrane protein family. FtsX subfamily.</text>
</comment>
<dbReference type="InterPro" id="IPR040690">
    <property type="entry name" value="FtsX_ECD"/>
</dbReference>
<dbReference type="GO" id="GO:0005886">
    <property type="term" value="C:plasma membrane"/>
    <property type="evidence" value="ECO:0007669"/>
    <property type="project" value="UniProtKB-SubCell"/>
</dbReference>
<feature type="transmembrane region" description="Helical" evidence="11">
    <location>
        <begin position="219"/>
        <end position="244"/>
    </location>
</feature>
<feature type="transmembrane region" description="Helical" evidence="11">
    <location>
        <begin position="264"/>
        <end position="290"/>
    </location>
</feature>
<dbReference type="Pfam" id="PF18075">
    <property type="entry name" value="FtsX_ECD"/>
    <property type="match status" value="1"/>
</dbReference>
<keyword evidence="8 10" id="KW-0472">Membrane</keyword>
<evidence type="ECO:0000256" key="11">
    <source>
        <dbReference type="SAM" id="Phobius"/>
    </source>
</evidence>
<evidence type="ECO:0000256" key="2">
    <source>
        <dbReference type="ARBA" id="ARBA00007379"/>
    </source>
</evidence>
<proteinExistence type="inferred from homology"/>
<keyword evidence="6 11" id="KW-0812">Transmembrane</keyword>
<name>A0A7X0SFE5_9CLOT</name>
<keyword evidence="9 10" id="KW-0131">Cell cycle</keyword>
<evidence type="ECO:0000256" key="7">
    <source>
        <dbReference type="ARBA" id="ARBA00022989"/>
    </source>
</evidence>
<dbReference type="RefSeq" id="WP_185165605.1">
    <property type="nucleotide sequence ID" value="NZ_JACKWY010000017.1"/>
</dbReference>
<feature type="domain" description="FtsX extracellular" evidence="13">
    <location>
        <begin position="59"/>
        <end position="153"/>
    </location>
</feature>
<evidence type="ECO:0000256" key="5">
    <source>
        <dbReference type="ARBA" id="ARBA00022618"/>
    </source>
</evidence>
<dbReference type="EMBL" id="JACKWY010000017">
    <property type="protein sequence ID" value="MBB6716615.1"/>
    <property type="molecule type" value="Genomic_DNA"/>
</dbReference>
<dbReference type="NCBIfam" id="NF038347">
    <property type="entry name" value="FtsX_Gpos"/>
    <property type="match status" value="1"/>
</dbReference>
<comment type="caution">
    <text evidence="14">The sequence shown here is derived from an EMBL/GenBank/DDBJ whole genome shotgun (WGS) entry which is preliminary data.</text>
</comment>
<evidence type="ECO:0000256" key="10">
    <source>
        <dbReference type="PIRNR" id="PIRNR003097"/>
    </source>
</evidence>
<keyword evidence="4 10" id="KW-1003">Cell membrane</keyword>
<comment type="subcellular location">
    <subcellularLocation>
        <location evidence="1">Cell membrane</location>
        <topology evidence="1">Multi-pass membrane protein</topology>
    </subcellularLocation>
</comment>
<dbReference type="InterPro" id="IPR004513">
    <property type="entry name" value="FtsX"/>
</dbReference>
<keyword evidence="7 11" id="KW-1133">Transmembrane helix</keyword>
<sequence>MKINTTKYFISDALKSIKRNRTISIAAMVTVLITFFVFGTFILVALNFNNAIEDVASKVELKVYLNDEIKLVDQREIEIKLGEQPGVKEVIYESREEAFNTFQESLADNPGLLQGYTLKNNPLPSSFIVKLENPESATAISESVKEMVGVENVSNQQEVINTIAKVVDGFKILGMGLFILFIAVSIFLITNTIKLTVYSRRREVGIMKFVGATDWFIRWPFIIEGIIIGAIGSLASSGLLFFAYKFVVKAIVTNMFYVSLVPVTFVFSTLIWIFLAGGMVIGAIGSFAALRKFLVV</sequence>
<reference evidence="14 15" key="1">
    <citation type="submission" date="2020-08" db="EMBL/GenBank/DDBJ databases">
        <title>Clostridia isolated from Swiss meat.</title>
        <authorList>
            <person name="Wambui J."/>
            <person name="Stevens M.J.A."/>
            <person name="Stephan R."/>
        </authorList>
    </citation>
    <scope>NUCLEOTIDE SEQUENCE [LARGE SCALE GENOMIC DNA]</scope>
    <source>
        <strain evidence="14 15">CM001</strain>
    </source>
</reference>
<dbReference type="InterPro" id="IPR058204">
    <property type="entry name" value="FtsX_firmicutes-type"/>
</dbReference>
<comment type="function">
    <text evidence="10">Part of the ABC transporter FtsEX involved in asymmetric cellular division facilitating the initiation of sporulation.</text>
</comment>
<dbReference type="AlphaFoldDB" id="A0A7X0SFE5"/>
<evidence type="ECO:0000259" key="12">
    <source>
        <dbReference type="Pfam" id="PF02687"/>
    </source>
</evidence>
<dbReference type="Pfam" id="PF02687">
    <property type="entry name" value="FtsX"/>
    <property type="match status" value="1"/>
</dbReference>
<protein>
    <recommendedName>
        <fullName evidence="3 10">Cell division protein FtsX</fullName>
    </recommendedName>
</protein>